<comment type="similarity">
    <text evidence="1">Belongs to the annexin family.</text>
</comment>
<reference evidence="4" key="1">
    <citation type="submission" date="2022-06" db="EMBL/GenBank/DDBJ databases">
        <authorList>
            <person name="Berger JAMES D."/>
            <person name="Berger JAMES D."/>
        </authorList>
    </citation>
    <scope>NUCLEOTIDE SEQUENCE [LARGE SCALE GENOMIC DNA]</scope>
</reference>
<evidence type="ECO:0008006" key="6">
    <source>
        <dbReference type="Google" id="ProtNLM"/>
    </source>
</evidence>
<dbReference type="GO" id="GO:0005509">
    <property type="term" value="F:calcium ion binding"/>
    <property type="evidence" value="ECO:0007669"/>
    <property type="project" value="InterPro"/>
</dbReference>
<accession>A0AA85GJF0</accession>
<dbReference type="SMART" id="SM00335">
    <property type="entry name" value="ANX"/>
    <property type="match status" value="1"/>
</dbReference>
<dbReference type="AlphaFoldDB" id="A0AA85GJF0"/>
<dbReference type="InterPro" id="IPR018502">
    <property type="entry name" value="Annexin_repeat"/>
</dbReference>
<dbReference type="SUPFAM" id="SSF47874">
    <property type="entry name" value="Annexin"/>
    <property type="match status" value="1"/>
</dbReference>
<dbReference type="PANTHER" id="PTHR10502">
    <property type="entry name" value="ANNEXIN"/>
    <property type="match status" value="1"/>
</dbReference>
<dbReference type="PRINTS" id="PR00196">
    <property type="entry name" value="ANNEXIN"/>
</dbReference>
<evidence type="ECO:0000256" key="1">
    <source>
        <dbReference type="ARBA" id="ARBA00007831"/>
    </source>
</evidence>
<keyword evidence="4" id="KW-1185">Reference proteome</keyword>
<evidence type="ECO:0000256" key="3">
    <source>
        <dbReference type="ARBA" id="ARBA00023216"/>
    </source>
</evidence>
<reference evidence="5" key="2">
    <citation type="submission" date="2023-11" db="UniProtKB">
        <authorList>
            <consortium name="WormBaseParasite"/>
        </authorList>
    </citation>
    <scope>IDENTIFICATION</scope>
</reference>
<evidence type="ECO:0000313" key="4">
    <source>
        <dbReference type="Proteomes" id="UP000050792"/>
    </source>
</evidence>
<dbReference type="Gene3D" id="1.10.220.10">
    <property type="entry name" value="Annexin"/>
    <property type="match status" value="2"/>
</dbReference>
<dbReference type="InterPro" id="IPR037104">
    <property type="entry name" value="Annexin_sf"/>
</dbReference>
<dbReference type="GO" id="GO:0001786">
    <property type="term" value="F:phosphatidylserine binding"/>
    <property type="evidence" value="ECO:0007669"/>
    <property type="project" value="TreeGrafter"/>
</dbReference>
<proteinExistence type="inferred from homology"/>
<dbReference type="InterPro" id="IPR001464">
    <property type="entry name" value="Annexin"/>
</dbReference>
<dbReference type="WBParaSite" id="SRDH1_94090.1">
    <property type="protein sequence ID" value="SRDH1_94090.1"/>
    <property type="gene ID" value="SRDH1_94090"/>
</dbReference>
<dbReference type="FunFam" id="1.10.220.10:FF:000001">
    <property type="entry name" value="Annexin"/>
    <property type="match status" value="1"/>
</dbReference>
<dbReference type="PROSITE" id="PS51897">
    <property type="entry name" value="ANNEXIN_2"/>
    <property type="match status" value="1"/>
</dbReference>
<dbReference type="Pfam" id="PF00191">
    <property type="entry name" value="Annexin"/>
    <property type="match status" value="2"/>
</dbReference>
<name>A0AA85GJF0_9TREM</name>
<dbReference type="GO" id="GO:0012506">
    <property type="term" value="C:vesicle membrane"/>
    <property type="evidence" value="ECO:0007669"/>
    <property type="project" value="TreeGrafter"/>
</dbReference>
<keyword evidence="3" id="KW-0041">Annexin</keyword>
<dbReference type="Proteomes" id="UP000050792">
    <property type="component" value="Unassembled WGS sequence"/>
</dbReference>
<dbReference type="GO" id="GO:0005737">
    <property type="term" value="C:cytoplasm"/>
    <property type="evidence" value="ECO:0007669"/>
    <property type="project" value="TreeGrafter"/>
</dbReference>
<dbReference type="PANTHER" id="PTHR10502:SF102">
    <property type="entry name" value="ANNEXIN B11"/>
    <property type="match status" value="1"/>
</dbReference>
<protein>
    <recommendedName>
        <fullName evidence="6">Annexin</fullName>
    </recommendedName>
</protein>
<evidence type="ECO:0000313" key="5">
    <source>
        <dbReference type="WBParaSite" id="SRDH1_94090.1"/>
    </source>
</evidence>
<sequence>MGRDKSQLVGPNGETYYPILKFDLYNDPKKDAEELYEAMKGWNELSNETSGHFRKLLKMLLTDLYEVDARALYKAMKGARTDEETIIEVLCTATNTEIKYIKSAYLSVNTCLNRPKAYSDLLVKAMKGIGTDDCTLMRIIVTRCELDLGSICIEFQKSQDSSLEDWIRNEASGDYQ</sequence>
<dbReference type="GO" id="GO:0005886">
    <property type="term" value="C:plasma membrane"/>
    <property type="evidence" value="ECO:0007669"/>
    <property type="project" value="TreeGrafter"/>
</dbReference>
<keyword evidence="2" id="KW-0677">Repeat</keyword>
<dbReference type="GO" id="GO:0005634">
    <property type="term" value="C:nucleus"/>
    <property type="evidence" value="ECO:0007669"/>
    <property type="project" value="TreeGrafter"/>
</dbReference>
<evidence type="ECO:0000256" key="2">
    <source>
        <dbReference type="ARBA" id="ARBA00022737"/>
    </source>
</evidence>
<organism evidence="4 5">
    <name type="scientific">Schistosoma rodhaini</name>
    <dbReference type="NCBI Taxonomy" id="6188"/>
    <lineage>
        <taxon>Eukaryota</taxon>
        <taxon>Metazoa</taxon>
        <taxon>Spiralia</taxon>
        <taxon>Lophotrochozoa</taxon>
        <taxon>Platyhelminthes</taxon>
        <taxon>Trematoda</taxon>
        <taxon>Digenea</taxon>
        <taxon>Strigeidida</taxon>
        <taxon>Schistosomatoidea</taxon>
        <taxon>Schistosomatidae</taxon>
        <taxon>Schistosoma</taxon>
    </lineage>
</organism>
<dbReference type="GO" id="GO:0005544">
    <property type="term" value="F:calcium-dependent phospholipid binding"/>
    <property type="evidence" value="ECO:0007669"/>
    <property type="project" value="InterPro"/>
</dbReference>